<reference evidence="2 3" key="1">
    <citation type="submission" date="2015-01" db="EMBL/GenBank/DDBJ databases">
        <title>Vibrio sp. C94 JCM 19241 whole genome shotgun sequence.</title>
        <authorList>
            <person name="Sawabe T."/>
            <person name="Meirelles P."/>
            <person name="Feng G."/>
            <person name="Sayaka M."/>
            <person name="Hattori M."/>
            <person name="Ohkuma M."/>
        </authorList>
    </citation>
    <scope>NUCLEOTIDE SEQUENCE [LARGE SCALE GENOMIC DNA]</scope>
    <source>
        <strain evidence="3">JCM 19241</strain>
    </source>
</reference>
<protein>
    <recommendedName>
        <fullName evidence="1">DUF6950 domain-containing protein</fullName>
    </recommendedName>
</protein>
<dbReference type="STRING" id="1481914.JCM19241_5969"/>
<sequence>MQGQQLSYGSTDCNLIWCKLYEPDLYDLFKGRYSTLAGGLRVLKRELDKTSITNLLESLPNYREVSFSMARTGDILVKGNDTCFVMGDKVAGYHNDIFTVRRLPLFKGMRVFRKTELATMSQIGG</sequence>
<organism evidence="2 3">
    <name type="scientific">Vibrio ishigakensis</name>
    <dbReference type="NCBI Taxonomy" id="1481914"/>
    <lineage>
        <taxon>Bacteria</taxon>
        <taxon>Pseudomonadati</taxon>
        <taxon>Pseudomonadota</taxon>
        <taxon>Gammaproteobacteria</taxon>
        <taxon>Vibrionales</taxon>
        <taxon>Vibrionaceae</taxon>
        <taxon>Vibrio</taxon>
    </lineage>
</organism>
<evidence type="ECO:0000313" key="3">
    <source>
        <dbReference type="Proteomes" id="UP000031666"/>
    </source>
</evidence>
<evidence type="ECO:0000313" key="2">
    <source>
        <dbReference type="EMBL" id="GAM77073.1"/>
    </source>
</evidence>
<dbReference type="Pfam" id="PF22262">
    <property type="entry name" value="DUF6950"/>
    <property type="match status" value="1"/>
</dbReference>
<dbReference type="InterPro" id="IPR053802">
    <property type="entry name" value="DUF6950"/>
</dbReference>
<gene>
    <name evidence="2" type="ORF">JCM19241_5969</name>
</gene>
<accession>A0A0B8QQ25</accession>
<feature type="domain" description="DUF6950" evidence="1">
    <location>
        <begin position="2"/>
        <end position="113"/>
    </location>
</feature>
<reference evidence="2 3" key="2">
    <citation type="submission" date="2015-01" db="EMBL/GenBank/DDBJ databases">
        <authorList>
            <consortium name="NBRP consortium"/>
            <person name="Sawabe T."/>
            <person name="Meirelles P."/>
            <person name="Feng G."/>
            <person name="Sayaka M."/>
            <person name="Hattori M."/>
            <person name="Ohkuma M."/>
        </authorList>
    </citation>
    <scope>NUCLEOTIDE SEQUENCE [LARGE SCALE GENOMIC DNA]</scope>
    <source>
        <strain evidence="3">JCM 19241</strain>
    </source>
</reference>
<proteinExistence type="predicted"/>
<dbReference type="Proteomes" id="UP000031666">
    <property type="component" value="Unassembled WGS sequence"/>
</dbReference>
<comment type="caution">
    <text evidence="2">The sequence shown here is derived from an EMBL/GenBank/DDBJ whole genome shotgun (WGS) entry which is preliminary data.</text>
</comment>
<evidence type="ECO:0000259" key="1">
    <source>
        <dbReference type="Pfam" id="PF22262"/>
    </source>
</evidence>
<dbReference type="AlphaFoldDB" id="A0A0B8QQ25"/>
<name>A0A0B8QQ25_9VIBR</name>
<dbReference type="EMBL" id="BBSC01000007">
    <property type="protein sequence ID" value="GAM77073.1"/>
    <property type="molecule type" value="Genomic_DNA"/>
</dbReference>